<evidence type="ECO:0000313" key="3">
    <source>
        <dbReference type="EMBL" id="KAF8650376.1"/>
    </source>
</evidence>
<dbReference type="EMBL" id="JACEFO010002725">
    <property type="protein sequence ID" value="KAF8650376.1"/>
    <property type="molecule type" value="Genomic_DNA"/>
</dbReference>
<proteinExistence type="predicted"/>
<dbReference type="GO" id="GO:0005524">
    <property type="term" value="F:ATP binding"/>
    <property type="evidence" value="ECO:0007669"/>
    <property type="project" value="InterPro"/>
</dbReference>
<gene>
    <name evidence="3" type="ORF">HU200_063962</name>
</gene>
<dbReference type="Pfam" id="PF00176">
    <property type="entry name" value="SNF2-rel_dom"/>
    <property type="match status" value="1"/>
</dbReference>
<dbReference type="OrthoDB" id="5857104at2759"/>
<evidence type="ECO:0000259" key="2">
    <source>
        <dbReference type="PROSITE" id="PS51192"/>
    </source>
</evidence>
<dbReference type="InterPro" id="IPR038718">
    <property type="entry name" value="SNF2-like_sf"/>
</dbReference>
<feature type="region of interest" description="Disordered" evidence="1">
    <location>
        <begin position="92"/>
        <end position="125"/>
    </location>
</feature>
<name>A0A835DWU6_9POAL</name>
<dbReference type="PANTHER" id="PTHR10799">
    <property type="entry name" value="SNF2/RAD54 HELICASE FAMILY"/>
    <property type="match status" value="1"/>
</dbReference>
<sequence>MSLLDIAGKVNIGAQGAFNSTSAPQMGFATIPPYIPLPLEVAHSSWTKARSWLPAVLALSFIQQLKLHLSLAFLINNLQPRKVHLEIALGRGPPAESDSASQRGSESRVADGLGKENGSSRENSGVFCRQSDLSRLPSTSAGSIAEVDSFPKDPENATKKIKVAEQEKYYIVHVCASLFVTLLDLHLILCWLAVKPWLQNLNYLCLQESVNSSEDLSAKTKSVIELKKLQLLPLQRRVRREKLEDSFKDAKSDRVKQLLRETEKYLQKLGAKLQNAKSTDGRASNVLDKSDPANDIEDESYQPQHYLESNEKYYKLAHREMIVHQKFNVLLTTYEYLMNKHDRPKLSKIQWHYIIIDEGHRIKNASCKLNADLKLYRSSHRLLLTGTPLQVRSVHNSVMELRNICNHPYLSQLHVEEIEGYLPKHFLPSIVRLCGKLRCWTDCYPNSKLLVTG</sequence>
<evidence type="ECO:0000256" key="1">
    <source>
        <dbReference type="SAM" id="MobiDB-lite"/>
    </source>
</evidence>
<feature type="domain" description="Helicase ATP-binding" evidence="2">
    <location>
        <begin position="319"/>
        <end position="390"/>
    </location>
</feature>
<dbReference type="PROSITE" id="PS51192">
    <property type="entry name" value="HELICASE_ATP_BIND_1"/>
    <property type="match status" value="1"/>
</dbReference>
<evidence type="ECO:0000313" key="4">
    <source>
        <dbReference type="Proteomes" id="UP000636709"/>
    </source>
</evidence>
<comment type="caution">
    <text evidence="3">The sequence shown here is derived from an EMBL/GenBank/DDBJ whole genome shotgun (WGS) entry which is preliminary data.</text>
</comment>
<keyword evidence="4" id="KW-1185">Reference proteome</keyword>
<organism evidence="3 4">
    <name type="scientific">Digitaria exilis</name>
    <dbReference type="NCBI Taxonomy" id="1010633"/>
    <lineage>
        <taxon>Eukaryota</taxon>
        <taxon>Viridiplantae</taxon>
        <taxon>Streptophyta</taxon>
        <taxon>Embryophyta</taxon>
        <taxon>Tracheophyta</taxon>
        <taxon>Spermatophyta</taxon>
        <taxon>Magnoliopsida</taxon>
        <taxon>Liliopsida</taxon>
        <taxon>Poales</taxon>
        <taxon>Poaceae</taxon>
        <taxon>PACMAD clade</taxon>
        <taxon>Panicoideae</taxon>
        <taxon>Panicodae</taxon>
        <taxon>Paniceae</taxon>
        <taxon>Anthephorinae</taxon>
        <taxon>Digitaria</taxon>
    </lineage>
</organism>
<dbReference type="Gene3D" id="3.40.50.10810">
    <property type="entry name" value="Tandem AAA-ATPase domain"/>
    <property type="match status" value="1"/>
</dbReference>
<protein>
    <recommendedName>
        <fullName evidence="2">Helicase ATP-binding domain-containing protein</fullName>
    </recommendedName>
</protein>
<feature type="region of interest" description="Disordered" evidence="1">
    <location>
        <begin position="276"/>
        <end position="298"/>
    </location>
</feature>
<dbReference type="SUPFAM" id="SSF52540">
    <property type="entry name" value="P-loop containing nucleoside triphosphate hydrolases"/>
    <property type="match status" value="1"/>
</dbReference>
<dbReference type="InterPro" id="IPR000330">
    <property type="entry name" value="SNF2_N"/>
</dbReference>
<accession>A0A835DWU6</accession>
<reference evidence="3" key="1">
    <citation type="submission" date="2020-07" db="EMBL/GenBank/DDBJ databases">
        <title>Genome sequence and genetic diversity analysis of an under-domesticated orphan crop, white fonio (Digitaria exilis).</title>
        <authorList>
            <person name="Bennetzen J.L."/>
            <person name="Chen S."/>
            <person name="Ma X."/>
            <person name="Wang X."/>
            <person name="Yssel A.E.J."/>
            <person name="Chaluvadi S.R."/>
            <person name="Johnson M."/>
            <person name="Gangashetty P."/>
            <person name="Hamidou F."/>
            <person name="Sanogo M.D."/>
            <person name="Zwaenepoel A."/>
            <person name="Wallace J."/>
            <person name="Van De Peer Y."/>
            <person name="Van Deynze A."/>
        </authorList>
    </citation>
    <scope>NUCLEOTIDE SEQUENCE</scope>
    <source>
        <tissue evidence="3">Leaves</tissue>
    </source>
</reference>
<dbReference type="AlphaFoldDB" id="A0A835DWU6"/>
<dbReference type="Proteomes" id="UP000636709">
    <property type="component" value="Unassembled WGS sequence"/>
</dbReference>
<dbReference type="InterPro" id="IPR027417">
    <property type="entry name" value="P-loop_NTPase"/>
</dbReference>
<dbReference type="InterPro" id="IPR014001">
    <property type="entry name" value="Helicase_ATP-bd"/>
</dbReference>